<reference evidence="2" key="2">
    <citation type="submission" date="2020-10" db="EMBL/GenBank/DDBJ databases">
        <authorList>
            <person name="Scholz U."/>
            <person name="Mascher M."/>
            <person name="Fiebig A."/>
        </authorList>
    </citation>
    <scope>NUCLEOTIDE SEQUENCE [LARGE SCALE GENOMIC DNA]</scope>
    <source>
        <strain evidence="2">cv. Morex</strain>
    </source>
</reference>
<reference evidence="3" key="1">
    <citation type="journal article" date="2012" name="Nature">
        <title>A physical, genetic and functional sequence assembly of the barley genome.</title>
        <authorList>
            <consortium name="The International Barley Genome Sequencing Consortium"/>
            <person name="Mayer K.F."/>
            <person name="Waugh R."/>
            <person name="Brown J.W."/>
            <person name="Schulman A."/>
            <person name="Langridge P."/>
            <person name="Platzer M."/>
            <person name="Fincher G.B."/>
            <person name="Muehlbauer G.J."/>
            <person name="Sato K."/>
            <person name="Close T.J."/>
            <person name="Wise R.P."/>
            <person name="Stein N."/>
        </authorList>
    </citation>
    <scope>NUCLEOTIDE SEQUENCE [LARGE SCALE GENOMIC DNA]</scope>
    <source>
        <strain evidence="3">cv. Morex</strain>
    </source>
</reference>
<keyword evidence="1" id="KW-0732">Signal</keyword>
<evidence type="ECO:0000313" key="2">
    <source>
        <dbReference type="EnsemblPlants" id="HORVU.MOREX.r3.3HG0218950.1.CDS1"/>
    </source>
</evidence>
<evidence type="ECO:0000256" key="1">
    <source>
        <dbReference type="SAM" id="SignalP"/>
    </source>
</evidence>
<proteinExistence type="predicted"/>
<name>A0A8I6WVL0_HORVV</name>
<evidence type="ECO:0000313" key="3">
    <source>
        <dbReference type="Proteomes" id="UP000011116"/>
    </source>
</evidence>
<feature type="chain" id="PRO_5035251561" evidence="1">
    <location>
        <begin position="24"/>
        <end position="130"/>
    </location>
</feature>
<sequence>MAAGGASLLAFAIFSMLVMSSLGDPRPLCSNCETLCRTKGNAVVESTCGNFCDYNLSPQANCRSELLERCTADGTCCSSNGTCTCDCNNVVRDRCYEINCEGCKRDMFNMSYRACNDDCKNKCKKKGCHA</sequence>
<feature type="signal peptide" evidence="1">
    <location>
        <begin position="1"/>
        <end position="23"/>
    </location>
</feature>
<dbReference type="Proteomes" id="UP000011116">
    <property type="component" value="Chromosome 3H"/>
</dbReference>
<organism evidence="2 3">
    <name type="scientific">Hordeum vulgare subsp. vulgare</name>
    <name type="common">Domesticated barley</name>
    <dbReference type="NCBI Taxonomy" id="112509"/>
    <lineage>
        <taxon>Eukaryota</taxon>
        <taxon>Viridiplantae</taxon>
        <taxon>Streptophyta</taxon>
        <taxon>Embryophyta</taxon>
        <taxon>Tracheophyta</taxon>
        <taxon>Spermatophyta</taxon>
        <taxon>Magnoliopsida</taxon>
        <taxon>Liliopsida</taxon>
        <taxon>Poales</taxon>
        <taxon>Poaceae</taxon>
        <taxon>BOP clade</taxon>
        <taxon>Pooideae</taxon>
        <taxon>Triticodae</taxon>
        <taxon>Triticeae</taxon>
        <taxon>Hordeinae</taxon>
        <taxon>Hordeum</taxon>
    </lineage>
</organism>
<reference evidence="2" key="3">
    <citation type="submission" date="2022-01" db="UniProtKB">
        <authorList>
            <consortium name="EnsemblPlants"/>
        </authorList>
    </citation>
    <scope>IDENTIFICATION</scope>
    <source>
        <strain evidence="2">subsp. vulgare</strain>
    </source>
</reference>
<dbReference type="EnsemblPlants" id="HORVU.MOREX.r3.3HG0218950.1">
    <property type="protein sequence ID" value="HORVU.MOREX.r3.3HG0218950.1.CDS1"/>
    <property type="gene ID" value="HORVU.MOREX.r3.3HG0218950"/>
</dbReference>
<dbReference type="Gramene" id="HORVU.MOREX.r3.3HG0218950.1">
    <property type="protein sequence ID" value="HORVU.MOREX.r3.3HG0218950.1.CDS1"/>
    <property type="gene ID" value="HORVU.MOREX.r3.3HG0218950"/>
</dbReference>
<dbReference type="AlphaFoldDB" id="A0A8I6WVL0"/>
<dbReference type="Gramene" id="HORVU.MOREX.r2.3HG0182280.1">
    <property type="protein sequence ID" value="HORVU.MOREX.r2.3HG0182280.1.CDS.1"/>
    <property type="gene ID" value="HORVU.MOREX.r2.3HG0182280"/>
</dbReference>
<keyword evidence="3" id="KW-1185">Reference proteome</keyword>
<accession>A0A8I6WVL0</accession>
<protein>
    <submittedName>
        <fullName evidence="2">Uncharacterized protein</fullName>
    </submittedName>
</protein>